<dbReference type="AlphaFoldDB" id="A0AAV9RN17"/>
<name>A0AAV9RN17_9TELE</name>
<keyword evidence="2" id="KW-1185">Reference proteome</keyword>
<dbReference type="Proteomes" id="UP001311232">
    <property type="component" value="Unassembled WGS sequence"/>
</dbReference>
<proteinExistence type="predicted"/>
<sequence length="271" mass="30799">MTPQCRNVSFERESDLLGVMIKSVLLCRQDGAFLDWCCNLQTSAKSTKPSTSRSPDWPLWWAMILTWVSTSTRLVETHSWDEFRRMRSVHFAGEPESISVLHKDTKRMVNSKANVINLYRVPETRDVKFAYLLHRCRATLNTVVVVRGRGDKFNGFVQSIHLVQIPQLEYKLYTLRGQTGSTGKELDARLRWDLSKPSLLPRIPGERASTVRAQIRGRGVPCVTHLRVYYAGPGMGLELSFDFLSIYPSIVCALNISPETTVPWPPDKVSS</sequence>
<dbReference type="EMBL" id="JAHHUM010001617">
    <property type="protein sequence ID" value="KAK5610237.1"/>
    <property type="molecule type" value="Genomic_DNA"/>
</dbReference>
<evidence type="ECO:0008006" key="3">
    <source>
        <dbReference type="Google" id="ProtNLM"/>
    </source>
</evidence>
<organism evidence="1 2">
    <name type="scientific">Crenichthys baileyi</name>
    <name type="common">White River springfish</name>
    <dbReference type="NCBI Taxonomy" id="28760"/>
    <lineage>
        <taxon>Eukaryota</taxon>
        <taxon>Metazoa</taxon>
        <taxon>Chordata</taxon>
        <taxon>Craniata</taxon>
        <taxon>Vertebrata</taxon>
        <taxon>Euteleostomi</taxon>
        <taxon>Actinopterygii</taxon>
        <taxon>Neopterygii</taxon>
        <taxon>Teleostei</taxon>
        <taxon>Neoteleostei</taxon>
        <taxon>Acanthomorphata</taxon>
        <taxon>Ovalentaria</taxon>
        <taxon>Atherinomorphae</taxon>
        <taxon>Cyprinodontiformes</taxon>
        <taxon>Goodeidae</taxon>
        <taxon>Crenichthys</taxon>
    </lineage>
</organism>
<comment type="caution">
    <text evidence="1">The sequence shown here is derived from an EMBL/GenBank/DDBJ whole genome shotgun (WGS) entry which is preliminary data.</text>
</comment>
<protein>
    <recommendedName>
        <fullName evidence="3">DNA-directed DNA polymerase</fullName>
    </recommendedName>
</protein>
<dbReference type="InterPro" id="IPR043502">
    <property type="entry name" value="DNA/RNA_pol_sf"/>
</dbReference>
<evidence type="ECO:0000313" key="1">
    <source>
        <dbReference type="EMBL" id="KAK5610237.1"/>
    </source>
</evidence>
<gene>
    <name evidence="1" type="ORF">CRENBAI_008724</name>
</gene>
<dbReference type="SUPFAM" id="SSF56672">
    <property type="entry name" value="DNA/RNA polymerases"/>
    <property type="match status" value="1"/>
</dbReference>
<reference evidence="1 2" key="1">
    <citation type="submission" date="2021-06" db="EMBL/GenBank/DDBJ databases">
        <authorList>
            <person name="Palmer J.M."/>
        </authorList>
    </citation>
    <scope>NUCLEOTIDE SEQUENCE [LARGE SCALE GENOMIC DNA]</scope>
    <source>
        <strain evidence="1 2">MEX-2019</strain>
        <tissue evidence="1">Muscle</tissue>
    </source>
</reference>
<accession>A0AAV9RN17</accession>
<evidence type="ECO:0000313" key="2">
    <source>
        <dbReference type="Proteomes" id="UP001311232"/>
    </source>
</evidence>